<protein>
    <submittedName>
        <fullName evidence="1">Uncharacterized protein</fullName>
    </submittedName>
</protein>
<accession>A0A4Y2HQT1</accession>
<gene>
    <name evidence="1" type="ORF">AVEN_233574_1</name>
</gene>
<dbReference type="AlphaFoldDB" id="A0A4Y2HQT1"/>
<evidence type="ECO:0000313" key="2">
    <source>
        <dbReference type="Proteomes" id="UP000499080"/>
    </source>
</evidence>
<comment type="caution">
    <text evidence="1">The sequence shown here is derived from an EMBL/GenBank/DDBJ whole genome shotgun (WGS) entry which is preliminary data.</text>
</comment>
<dbReference type="EMBL" id="BGPR01002081">
    <property type="protein sequence ID" value="GBM67389.1"/>
    <property type="molecule type" value="Genomic_DNA"/>
</dbReference>
<name>A0A4Y2HQT1_ARAVE</name>
<keyword evidence="2" id="KW-1185">Reference proteome</keyword>
<proteinExistence type="predicted"/>
<evidence type="ECO:0000313" key="1">
    <source>
        <dbReference type="EMBL" id="GBM67389.1"/>
    </source>
</evidence>
<dbReference type="Proteomes" id="UP000499080">
    <property type="component" value="Unassembled WGS sequence"/>
</dbReference>
<sequence length="104" mass="12003">MSIEEIDLHQILNPIHREGVRNACSLLFIYRRRSSRRGLGEGSGFKTRFTADPPYFWASFTLNPTKGSNVWHTGTVWCAGVWRVPAQVLPWSYNRPLLQFGPRK</sequence>
<organism evidence="1 2">
    <name type="scientific">Araneus ventricosus</name>
    <name type="common">Orbweaver spider</name>
    <name type="synonym">Epeira ventricosa</name>
    <dbReference type="NCBI Taxonomy" id="182803"/>
    <lineage>
        <taxon>Eukaryota</taxon>
        <taxon>Metazoa</taxon>
        <taxon>Ecdysozoa</taxon>
        <taxon>Arthropoda</taxon>
        <taxon>Chelicerata</taxon>
        <taxon>Arachnida</taxon>
        <taxon>Araneae</taxon>
        <taxon>Araneomorphae</taxon>
        <taxon>Entelegynae</taxon>
        <taxon>Araneoidea</taxon>
        <taxon>Araneidae</taxon>
        <taxon>Araneus</taxon>
    </lineage>
</organism>
<reference evidence="1 2" key="1">
    <citation type="journal article" date="2019" name="Sci. Rep.">
        <title>Orb-weaving spider Araneus ventricosus genome elucidates the spidroin gene catalogue.</title>
        <authorList>
            <person name="Kono N."/>
            <person name="Nakamura H."/>
            <person name="Ohtoshi R."/>
            <person name="Moran D.A.P."/>
            <person name="Shinohara A."/>
            <person name="Yoshida Y."/>
            <person name="Fujiwara M."/>
            <person name="Mori M."/>
            <person name="Tomita M."/>
            <person name="Arakawa K."/>
        </authorList>
    </citation>
    <scope>NUCLEOTIDE SEQUENCE [LARGE SCALE GENOMIC DNA]</scope>
</reference>